<dbReference type="PANTHER" id="PTHR33397:SF5">
    <property type="entry name" value="RNASE YUTE-RELATED"/>
    <property type="match status" value="1"/>
</dbReference>
<protein>
    <recommendedName>
        <fullName evidence="6">DUF86 domain-containing protein</fullName>
    </recommendedName>
</protein>
<dbReference type="InterPro" id="IPR037038">
    <property type="entry name" value="HepT-like_sf"/>
</dbReference>
<evidence type="ECO:0000256" key="4">
    <source>
        <dbReference type="ARBA" id="ARBA00024207"/>
    </source>
</evidence>
<comment type="caution">
    <text evidence="5">The sequence shown here is derived from an EMBL/GenBank/DDBJ whole genome shotgun (WGS) entry which is preliminary data.</text>
</comment>
<accession>A0A0F9N731</accession>
<comment type="similarity">
    <text evidence="4">Belongs to the HepT RNase toxin family.</text>
</comment>
<dbReference type="GO" id="GO:0004540">
    <property type="term" value="F:RNA nuclease activity"/>
    <property type="evidence" value="ECO:0007669"/>
    <property type="project" value="InterPro"/>
</dbReference>
<dbReference type="NCBIfam" id="NF047751">
    <property type="entry name" value="HepT_toxin"/>
    <property type="match status" value="1"/>
</dbReference>
<dbReference type="GO" id="GO:0110001">
    <property type="term" value="C:toxin-antitoxin complex"/>
    <property type="evidence" value="ECO:0007669"/>
    <property type="project" value="InterPro"/>
</dbReference>
<sequence length="154" mass="18329">MAEEEKKFQIDEKRFKRYYDKFIQFDKNFKLLNEWSKEISINKFLNEAGVERQFAIYHAFQIILEIVGDISAMLVKDLQLIPKDDYTNIEFLKEKNIISHDLAKIIKDANGLRNRVVHNYNGLDDQLAYKGILNLKEEINNFIVVIKQWLKNNC</sequence>
<dbReference type="InterPro" id="IPR008201">
    <property type="entry name" value="HepT-like"/>
</dbReference>
<gene>
    <name evidence="5" type="ORF">LCGC14_1372040</name>
</gene>
<evidence type="ECO:0000256" key="2">
    <source>
        <dbReference type="ARBA" id="ARBA00022722"/>
    </source>
</evidence>
<dbReference type="AlphaFoldDB" id="A0A0F9N731"/>
<name>A0A0F9N731_9ZZZZ</name>
<evidence type="ECO:0000256" key="1">
    <source>
        <dbReference type="ARBA" id="ARBA00022649"/>
    </source>
</evidence>
<dbReference type="PANTHER" id="PTHR33397">
    <property type="entry name" value="UPF0331 PROTEIN YUTE"/>
    <property type="match status" value="1"/>
</dbReference>
<organism evidence="5">
    <name type="scientific">marine sediment metagenome</name>
    <dbReference type="NCBI Taxonomy" id="412755"/>
    <lineage>
        <taxon>unclassified sequences</taxon>
        <taxon>metagenomes</taxon>
        <taxon>ecological metagenomes</taxon>
    </lineage>
</organism>
<keyword evidence="1" id="KW-1277">Toxin-antitoxin system</keyword>
<keyword evidence="3" id="KW-0378">Hydrolase</keyword>
<dbReference type="Pfam" id="PF01934">
    <property type="entry name" value="HepT-like"/>
    <property type="match status" value="1"/>
</dbReference>
<keyword evidence="2" id="KW-0540">Nuclease</keyword>
<dbReference type="InterPro" id="IPR052379">
    <property type="entry name" value="Type_VII_TA_RNase"/>
</dbReference>
<dbReference type="GO" id="GO:0016787">
    <property type="term" value="F:hydrolase activity"/>
    <property type="evidence" value="ECO:0007669"/>
    <property type="project" value="UniProtKB-KW"/>
</dbReference>
<proteinExistence type="inferred from homology"/>
<evidence type="ECO:0000313" key="5">
    <source>
        <dbReference type="EMBL" id="KKM77242.1"/>
    </source>
</evidence>
<evidence type="ECO:0000256" key="3">
    <source>
        <dbReference type="ARBA" id="ARBA00022801"/>
    </source>
</evidence>
<dbReference type="Gene3D" id="1.20.120.580">
    <property type="entry name" value="bsu32300-like"/>
    <property type="match status" value="1"/>
</dbReference>
<dbReference type="EMBL" id="LAZR01008673">
    <property type="protein sequence ID" value="KKM77242.1"/>
    <property type="molecule type" value="Genomic_DNA"/>
</dbReference>
<reference evidence="5" key="1">
    <citation type="journal article" date="2015" name="Nature">
        <title>Complex archaea that bridge the gap between prokaryotes and eukaryotes.</title>
        <authorList>
            <person name="Spang A."/>
            <person name="Saw J.H."/>
            <person name="Jorgensen S.L."/>
            <person name="Zaremba-Niedzwiedzka K."/>
            <person name="Martijn J."/>
            <person name="Lind A.E."/>
            <person name="van Eijk R."/>
            <person name="Schleper C."/>
            <person name="Guy L."/>
            <person name="Ettema T.J."/>
        </authorList>
    </citation>
    <scope>NUCLEOTIDE SEQUENCE</scope>
</reference>
<evidence type="ECO:0008006" key="6">
    <source>
        <dbReference type="Google" id="ProtNLM"/>
    </source>
</evidence>